<name>A0A136WER7_9FIRM</name>
<evidence type="ECO:0000259" key="4">
    <source>
        <dbReference type="PROSITE" id="PS50893"/>
    </source>
</evidence>
<keyword evidence="5" id="KW-0378">Hydrolase</keyword>
<dbReference type="AlphaFoldDB" id="A0A136WER7"/>
<organism evidence="5 6">
    <name type="scientific">Anaerotignum neopropionicum</name>
    <dbReference type="NCBI Taxonomy" id="36847"/>
    <lineage>
        <taxon>Bacteria</taxon>
        <taxon>Bacillati</taxon>
        <taxon>Bacillota</taxon>
        <taxon>Clostridia</taxon>
        <taxon>Lachnospirales</taxon>
        <taxon>Anaerotignaceae</taxon>
        <taxon>Anaerotignum</taxon>
    </lineage>
</organism>
<accession>A0A136WER7</accession>
<dbReference type="PANTHER" id="PTHR43423">
    <property type="entry name" value="ABC TRANSPORTER I FAMILY MEMBER 17"/>
    <property type="match status" value="1"/>
</dbReference>
<evidence type="ECO:0000313" key="6">
    <source>
        <dbReference type="Proteomes" id="UP000070539"/>
    </source>
</evidence>
<dbReference type="SUPFAM" id="SSF52540">
    <property type="entry name" value="P-loop containing nucleoside triphosphate hydrolases"/>
    <property type="match status" value="1"/>
</dbReference>
<dbReference type="InterPro" id="IPR003593">
    <property type="entry name" value="AAA+_ATPase"/>
</dbReference>
<dbReference type="EMBL" id="LRVM01000004">
    <property type="protein sequence ID" value="KXL52994.1"/>
    <property type="molecule type" value="Genomic_DNA"/>
</dbReference>
<proteinExistence type="predicted"/>
<dbReference type="SMART" id="SM00382">
    <property type="entry name" value="AAA"/>
    <property type="match status" value="1"/>
</dbReference>
<keyword evidence="6" id="KW-1185">Reference proteome</keyword>
<reference evidence="5 6" key="1">
    <citation type="submission" date="2016-01" db="EMBL/GenBank/DDBJ databases">
        <title>Genome sequence of Clostridium neopropionicum X4, DSM-3847.</title>
        <authorList>
            <person name="Poehlein A."/>
            <person name="Beck M.H."/>
            <person name="Bengelsdorf F.R."/>
            <person name="Daniel R."/>
            <person name="Duerre P."/>
        </authorList>
    </citation>
    <scope>NUCLEOTIDE SEQUENCE [LARGE SCALE GENOMIC DNA]</scope>
    <source>
        <strain evidence="5 6">DSM-3847</strain>
    </source>
</reference>
<evidence type="ECO:0000313" key="5">
    <source>
        <dbReference type="EMBL" id="KXL52994.1"/>
    </source>
</evidence>
<dbReference type="Gene3D" id="3.40.50.300">
    <property type="entry name" value="P-loop containing nucleotide triphosphate hydrolases"/>
    <property type="match status" value="1"/>
</dbReference>
<dbReference type="Proteomes" id="UP000070539">
    <property type="component" value="Unassembled WGS sequence"/>
</dbReference>
<dbReference type="CDD" id="cd03228">
    <property type="entry name" value="ABCC_MRP_Like"/>
    <property type="match status" value="1"/>
</dbReference>
<dbReference type="STRING" id="36847.CLNEO_15360"/>
<dbReference type="InterPro" id="IPR017871">
    <property type="entry name" value="ABC_transporter-like_CS"/>
</dbReference>
<keyword evidence="2" id="KW-0547">Nucleotide-binding</keyword>
<dbReference type="EC" id="3.6.3.-" evidence="5"/>
<evidence type="ECO:0000256" key="1">
    <source>
        <dbReference type="ARBA" id="ARBA00022448"/>
    </source>
</evidence>
<dbReference type="RefSeq" id="WP_066086935.1">
    <property type="nucleotide sequence ID" value="NZ_LRVM01000004.1"/>
</dbReference>
<keyword evidence="1" id="KW-0813">Transport</keyword>
<gene>
    <name evidence="5" type="primary">fetA_2</name>
    <name evidence="5" type="ORF">CLNEO_15360</name>
</gene>
<dbReference type="PROSITE" id="PS00211">
    <property type="entry name" value="ABC_TRANSPORTER_1"/>
    <property type="match status" value="1"/>
</dbReference>
<dbReference type="InterPro" id="IPR003439">
    <property type="entry name" value="ABC_transporter-like_ATP-bd"/>
</dbReference>
<keyword evidence="3 5" id="KW-0067">ATP-binding</keyword>
<sequence>MDLFSLNDVQIQGIASYKQIVIEEGRTTFICGKSGCGKSTLLKLLNASISPDRGEINYRGKPIANYNTVLLRRDVILLSQNVFLFDNTIRNNFVQFYGYREQTPPTDEKIAEFLQLCSISLSLDTNCQELSGGERQRVFVAICLSFLPKVLMLDEPTSALDDSTSEALIFNLKGYCVKNKITLIAVTHDKLLAQRYADTIINME</sequence>
<dbReference type="InterPro" id="IPR027417">
    <property type="entry name" value="P-loop_NTPase"/>
</dbReference>
<dbReference type="PROSITE" id="PS50893">
    <property type="entry name" value="ABC_TRANSPORTER_2"/>
    <property type="match status" value="1"/>
</dbReference>
<dbReference type="GO" id="GO:0016887">
    <property type="term" value="F:ATP hydrolysis activity"/>
    <property type="evidence" value="ECO:0007669"/>
    <property type="project" value="InterPro"/>
</dbReference>
<dbReference type="Pfam" id="PF00005">
    <property type="entry name" value="ABC_tran"/>
    <property type="match status" value="1"/>
</dbReference>
<feature type="domain" description="ABC transporter" evidence="4">
    <location>
        <begin position="1"/>
        <end position="204"/>
    </location>
</feature>
<dbReference type="PANTHER" id="PTHR43423:SF1">
    <property type="entry name" value="ABC TRANSPORTER I FAMILY MEMBER 17"/>
    <property type="match status" value="1"/>
</dbReference>
<evidence type="ECO:0000256" key="3">
    <source>
        <dbReference type="ARBA" id="ARBA00022840"/>
    </source>
</evidence>
<dbReference type="GO" id="GO:0005524">
    <property type="term" value="F:ATP binding"/>
    <property type="evidence" value="ECO:0007669"/>
    <property type="project" value="UniProtKB-KW"/>
</dbReference>
<dbReference type="OrthoDB" id="9785080at2"/>
<protein>
    <submittedName>
        <fullName evidence="5">Putative iron export ATP-binding protein FetA</fullName>
        <ecNumber evidence="5">3.6.3.-</ecNumber>
    </submittedName>
</protein>
<comment type="caution">
    <text evidence="5">The sequence shown here is derived from an EMBL/GenBank/DDBJ whole genome shotgun (WGS) entry which is preliminary data.</text>
</comment>
<evidence type="ECO:0000256" key="2">
    <source>
        <dbReference type="ARBA" id="ARBA00022741"/>
    </source>
</evidence>